<dbReference type="Proteomes" id="UP000800093">
    <property type="component" value="Unassembled WGS sequence"/>
</dbReference>
<dbReference type="AlphaFoldDB" id="A0A9P4JWB2"/>
<organism evidence="1 2">
    <name type="scientific">Lojkania enalia</name>
    <dbReference type="NCBI Taxonomy" id="147567"/>
    <lineage>
        <taxon>Eukaryota</taxon>
        <taxon>Fungi</taxon>
        <taxon>Dikarya</taxon>
        <taxon>Ascomycota</taxon>
        <taxon>Pezizomycotina</taxon>
        <taxon>Dothideomycetes</taxon>
        <taxon>Pleosporomycetidae</taxon>
        <taxon>Pleosporales</taxon>
        <taxon>Pleosporales incertae sedis</taxon>
        <taxon>Lojkania</taxon>
    </lineage>
</organism>
<name>A0A9P4JWB2_9PLEO</name>
<protein>
    <submittedName>
        <fullName evidence="1">Uncharacterized protein</fullName>
    </submittedName>
</protein>
<evidence type="ECO:0000313" key="2">
    <source>
        <dbReference type="Proteomes" id="UP000800093"/>
    </source>
</evidence>
<proteinExistence type="predicted"/>
<sequence>MQQRCCKIAAAMQSVLRNGYYIIRFSYERIPEIPDLSLRGVTATGIALLPTGMSDRWRACTLYYPKRLGPLTVDVDSFHIQGPKDENRVGITSKITAMDYLFFPTVERVELPHEALRRFDRLMRQTKPLWNEDSVLHRAEEVVAKLFCDDDYGTG</sequence>
<evidence type="ECO:0000313" key="1">
    <source>
        <dbReference type="EMBL" id="KAF2257813.1"/>
    </source>
</evidence>
<accession>A0A9P4JWB2</accession>
<dbReference type="EMBL" id="ML986841">
    <property type="protein sequence ID" value="KAF2257813.1"/>
    <property type="molecule type" value="Genomic_DNA"/>
</dbReference>
<comment type="caution">
    <text evidence="1">The sequence shown here is derived from an EMBL/GenBank/DDBJ whole genome shotgun (WGS) entry which is preliminary data.</text>
</comment>
<keyword evidence="2" id="KW-1185">Reference proteome</keyword>
<gene>
    <name evidence="1" type="ORF">CC78DRAFT_178707</name>
</gene>
<reference evidence="2" key="1">
    <citation type="journal article" date="2020" name="Stud. Mycol.">
        <title>101 Dothideomycetes genomes: A test case for predicting lifestyles and emergence of pathogens.</title>
        <authorList>
            <person name="Haridas S."/>
            <person name="Albert R."/>
            <person name="Binder M."/>
            <person name="Bloem J."/>
            <person name="LaButti K."/>
            <person name="Salamov A."/>
            <person name="Andreopoulos B."/>
            <person name="Baker S."/>
            <person name="Barry K."/>
            <person name="Bills G."/>
            <person name="Bluhm B."/>
            <person name="Cannon C."/>
            <person name="Castanera R."/>
            <person name="Culley D."/>
            <person name="Daum C."/>
            <person name="Ezra D."/>
            <person name="Gonzalez J."/>
            <person name="Henrissat B."/>
            <person name="Kuo A."/>
            <person name="Liang C."/>
            <person name="Lipzen A."/>
            <person name="Lutzoni F."/>
            <person name="Magnuson J."/>
            <person name="Mondo S."/>
            <person name="Nolan M."/>
            <person name="Ohm R."/>
            <person name="Pangilinan J."/>
            <person name="Park H.-J."/>
            <person name="Ramirez L."/>
            <person name="Alfaro M."/>
            <person name="Sun H."/>
            <person name="Tritt A."/>
            <person name="Yoshinaga Y."/>
            <person name="Zwiers L.-H."/>
            <person name="Turgeon B."/>
            <person name="Goodwin S."/>
            <person name="Spatafora J."/>
            <person name="Crous P."/>
            <person name="Grigoriev I."/>
        </authorList>
    </citation>
    <scope>NUCLEOTIDE SEQUENCE [LARGE SCALE GENOMIC DNA]</scope>
    <source>
        <strain evidence="2">CBS 304.66</strain>
    </source>
</reference>